<keyword evidence="2" id="KW-0812">Transmembrane</keyword>
<feature type="transmembrane region" description="Helical" evidence="2">
    <location>
        <begin position="35"/>
        <end position="56"/>
    </location>
</feature>
<feature type="region of interest" description="Disordered" evidence="1">
    <location>
        <begin position="202"/>
        <end position="223"/>
    </location>
</feature>
<gene>
    <name evidence="3" type="ORF">QRT04_03555</name>
</gene>
<comment type="caution">
    <text evidence="3">The sequence shown here is derived from an EMBL/GenBank/DDBJ whole genome shotgun (WGS) entry which is preliminary data.</text>
</comment>
<evidence type="ECO:0000313" key="3">
    <source>
        <dbReference type="EMBL" id="MDM7853996.1"/>
    </source>
</evidence>
<dbReference type="RefSeq" id="WP_289453540.1">
    <property type="nucleotide sequence ID" value="NZ_JAUCGQ010000001.1"/>
</dbReference>
<organism evidence="3 4">
    <name type="scientific">Cellulomonas alba</name>
    <dbReference type="NCBI Taxonomy" id="3053467"/>
    <lineage>
        <taxon>Bacteria</taxon>
        <taxon>Bacillati</taxon>
        <taxon>Actinomycetota</taxon>
        <taxon>Actinomycetes</taxon>
        <taxon>Micrococcales</taxon>
        <taxon>Cellulomonadaceae</taxon>
        <taxon>Cellulomonas</taxon>
    </lineage>
</organism>
<evidence type="ECO:0000313" key="4">
    <source>
        <dbReference type="Proteomes" id="UP001529338"/>
    </source>
</evidence>
<keyword evidence="4" id="KW-1185">Reference proteome</keyword>
<accession>A0ABT7SCY2</accession>
<sequence>MVLASALVVLLAVAGVASSRWVLRRYDALGRRRPFPTITVAVALGLAVACAVPLWLHDRLEHRLSAVAGGLVGAPVTVHCQTPSETFVHAGGELGYVRWDATGVPEHSTVLAYDACRDLRRWLGSDKRRASLDEVVAVHVLTHESMHMAGLLDESRAECAAVQRDARTAMALGATRDEAVALARQYWTQAYPRMPDGYRSGCGAGGEHDEHLPLAPWDVGGGP</sequence>
<evidence type="ECO:0000256" key="2">
    <source>
        <dbReference type="SAM" id="Phobius"/>
    </source>
</evidence>
<reference evidence="3 4" key="1">
    <citation type="submission" date="2023-06" db="EMBL/GenBank/DDBJ databases">
        <title>Cellulomonas sp. MW4 Whole genome sequence.</title>
        <authorList>
            <person name="Park S."/>
        </authorList>
    </citation>
    <scope>NUCLEOTIDE SEQUENCE [LARGE SCALE GENOMIC DNA]</scope>
    <source>
        <strain evidence="3 4">MW4</strain>
    </source>
</reference>
<keyword evidence="2" id="KW-1133">Transmembrane helix</keyword>
<proteinExistence type="predicted"/>
<dbReference type="Proteomes" id="UP001529338">
    <property type="component" value="Unassembled WGS sequence"/>
</dbReference>
<evidence type="ECO:0000256" key="1">
    <source>
        <dbReference type="SAM" id="MobiDB-lite"/>
    </source>
</evidence>
<keyword evidence="2" id="KW-0472">Membrane</keyword>
<protein>
    <submittedName>
        <fullName evidence="3">Uncharacterized protein</fullName>
    </submittedName>
</protein>
<name>A0ABT7SCY2_9CELL</name>
<dbReference type="EMBL" id="JAUCGQ010000001">
    <property type="protein sequence ID" value="MDM7853996.1"/>
    <property type="molecule type" value="Genomic_DNA"/>
</dbReference>